<reference evidence="1 2" key="1">
    <citation type="submission" date="2020-10" db="EMBL/GenBank/DDBJ databases">
        <title>Genome analysis of Massilia species.</title>
        <authorList>
            <person name="Jung D.-H."/>
        </authorList>
    </citation>
    <scope>NUCLEOTIDE SEQUENCE [LARGE SCALE GENOMIC DNA]</scope>
    <source>
        <strain evidence="2">sipir</strain>
    </source>
</reference>
<dbReference type="RefSeq" id="WP_243489900.1">
    <property type="nucleotide sequence ID" value="NZ_CP063361.1"/>
</dbReference>
<dbReference type="Proteomes" id="UP000831532">
    <property type="component" value="Chromosome"/>
</dbReference>
<protein>
    <submittedName>
        <fullName evidence="1">Uncharacterized protein</fullName>
    </submittedName>
</protein>
<evidence type="ECO:0000313" key="2">
    <source>
        <dbReference type="Proteomes" id="UP000831532"/>
    </source>
</evidence>
<name>A0ABY4A257_9BURK</name>
<keyword evidence="2" id="KW-1185">Reference proteome</keyword>
<dbReference type="EMBL" id="CP063361">
    <property type="protein sequence ID" value="UOD28753.1"/>
    <property type="molecule type" value="Genomic_DNA"/>
</dbReference>
<evidence type="ECO:0000313" key="1">
    <source>
        <dbReference type="EMBL" id="UOD28753.1"/>
    </source>
</evidence>
<accession>A0ABY4A257</accession>
<proteinExistence type="predicted"/>
<organism evidence="1 2">
    <name type="scientific">Massilia violaceinigra</name>
    <dbReference type="NCBI Taxonomy" id="2045208"/>
    <lineage>
        <taxon>Bacteria</taxon>
        <taxon>Pseudomonadati</taxon>
        <taxon>Pseudomonadota</taxon>
        <taxon>Betaproteobacteria</taxon>
        <taxon>Burkholderiales</taxon>
        <taxon>Oxalobacteraceae</taxon>
        <taxon>Telluria group</taxon>
        <taxon>Massilia</taxon>
    </lineage>
</organism>
<gene>
    <name evidence="1" type="ORF">INH39_25430</name>
</gene>
<sequence>MPKFSSVQKCEIDAEGNLVFRLAEASGKFYDLTFDLEFIPSMLILLNQNFVKSTETRSTTAIKDFVEAHAPQHLEVATLPDGRSALVVTTLSQMKVPLVVTAEMHAQLSAALAMLGPIVAAVPPPRPEQH</sequence>